<dbReference type="OrthoDB" id="7355622at2"/>
<name>Q5QTT8_IDILO</name>
<dbReference type="RefSeq" id="WP_011234417.1">
    <property type="nucleotide sequence ID" value="NC_006512.1"/>
</dbReference>
<dbReference type="eggNOG" id="ENOG5032TZD">
    <property type="taxonomic scope" value="Bacteria"/>
</dbReference>
<organism evidence="2 3">
    <name type="scientific">Idiomarina loihiensis (strain ATCC BAA-735 / DSM 15497 / L2-TR)</name>
    <dbReference type="NCBI Taxonomy" id="283942"/>
    <lineage>
        <taxon>Bacteria</taxon>
        <taxon>Pseudomonadati</taxon>
        <taxon>Pseudomonadota</taxon>
        <taxon>Gammaproteobacteria</taxon>
        <taxon>Alteromonadales</taxon>
        <taxon>Idiomarinaceae</taxon>
        <taxon>Idiomarina</taxon>
    </lineage>
</organism>
<dbReference type="AlphaFoldDB" id="Q5QTT8"/>
<dbReference type="Proteomes" id="UP000001171">
    <property type="component" value="Chromosome"/>
</dbReference>
<evidence type="ECO:0000313" key="3">
    <source>
        <dbReference type="Proteomes" id="UP000001171"/>
    </source>
</evidence>
<keyword evidence="1" id="KW-0472">Membrane</keyword>
<keyword evidence="1" id="KW-1133">Transmembrane helix</keyword>
<gene>
    <name evidence="2" type="ordered locus">IL1166</name>
</gene>
<feature type="transmembrane region" description="Helical" evidence="1">
    <location>
        <begin position="48"/>
        <end position="71"/>
    </location>
</feature>
<evidence type="ECO:0000256" key="1">
    <source>
        <dbReference type="SAM" id="Phobius"/>
    </source>
</evidence>
<accession>Q5QTT8</accession>
<dbReference type="STRING" id="283942.IL1166"/>
<dbReference type="KEGG" id="ilo:IL1166"/>
<proteinExistence type="predicted"/>
<dbReference type="GeneID" id="41336335"/>
<dbReference type="EMBL" id="AE017340">
    <property type="protein sequence ID" value="AAV82006.1"/>
    <property type="molecule type" value="Genomic_DNA"/>
</dbReference>
<dbReference type="HOGENOM" id="CLU_145831_0_0_6"/>
<feature type="transmembrane region" description="Helical" evidence="1">
    <location>
        <begin position="9"/>
        <end position="28"/>
    </location>
</feature>
<keyword evidence="3" id="KW-1185">Reference proteome</keyword>
<sequence>MSQSLEQKFPWALLALRVGIFIVMFVWALDKFVNPGHTAAVFEGFYGISGLSSTLAAVLGGLQVALCLAFIAGLWKTITYGLILIMHAVSTFSSFPQYLDAFNNLLFFAAWPMLAACIALFMLREYDTKLSL</sequence>
<reference evidence="2 3" key="1">
    <citation type="journal article" date="2004" name="Proc. Natl. Acad. Sci. U.S.A.">
        <title>Genome sequence of the deep-sea gamma-proteobacterium Idiomarina loihiensis reveals amino acid fermentation as a source of carbon and energy.</title>
        <authorList>
            <person name="Hou S."/>
            <person name="Saw J.H."/>
            <person name="Lee K.S."/>
            <person name="Freitas T.A."/>
            <person name="Belisle C."/>
            <person name="Kawarabayasi Y."/>
            <person name="Donachie S.P."/>
            <person name="Pikina A."/>
            <person name="Galperin M.Y."/>
            <person name="Koonin E.V."/>
            <person name="Makarova K.S."/>
            <person name="Omelchenko M.V."/>
            <person name="Sorokin A."/>
            <person name="Wolf Y.I."/>
            <person name="Li Q.X."/>
            <person name="Keum Y.S."/>
            <person name="Campbell S."/>
            <person name="Denery J."/>
            <person name="Aizawa S."/>
            <person name="Shibata S."/>
            <person name="Malahoff A."/>
            <person name="Alam M."/>
        </authorList>
    </citation>
    <scope>NUCLEOTIDE SEQUENCE [LARGE SCALE GENOMIC DNA]</scope>
    <source>
        <strain evidence="3">ATCC BAA-735 / DSM 15497 / L2-TR</strain>
    </source>
</reference>
<dbReference type="DNASU" id="3173664"/>
<keyword evidence="1" id="KW-0812">Transmembrane</keyword>
<feature type="transmembrane region" description="Helical" evidence="1">
    <location>
        <begin position="105"/>
        <end position="123"/>
    </location>
</feature>
<protein>
    <submittedName>
        <fullName evidence="2">Uncharacterized conserved membrane protein</fullName>
    </submittedName>
</protein>
<evidence type="ECO:0000313" key="2">
    <source>
        <dbReference type="EMBL" id="AAV82006.1"/>
    </source>
</evidence>